<dbReference type="InterPro" id="IPR005094">
    <property type="entry name" value="Endonuclease_MobA/VirD2"/>
</dbReference>
<feature type="compositionally biased region" description="Polar residues" evidence="1">
    <location>
        <begin position="368"/>
        <end position="388"/>
    </location>
</feature>
<dbReference type="EMBL" id="CP022387">
    <property type="protein sequence ID" value="ATA90333.1"/>
    <property type="molecule type" value="Genomic_DNA"/>
</dbReference>
<dbReference type="AlphaFoldDB" id="A0A250FZ47"/>
<sequence length="455" mass="52185">MVAKIHRGGNLLGVLLYNHNKLDKQEATILHTQNIIQPVNGNIGTSEITRSFAPYLFANQKTEKPILHISLNPNPKDAVSDEVFVKVAQQYMHEMGWGKQPFVVYKHSDIEREHIHIVSLGIDENGKKIKDSFEKIRSMKVCRNIENEFGLTPAIVNEKGVELENDFELTHKENHLATLKVDYTQNEVKKQIALAVRQVIKNYQFQSFREYTALLSRFNVGIQKVEGELQGTLKKGLVYFALDENGNKASQPFKASKMGKSLGLPFLEKQIQKHLNFHKTQDTDFLKGEILNAQHSAQSTEDFVKMLNTKNIDVVIRKNAEGRLYGITFIDHNSQCVYNGSRLGKIFSANSFDLWEKQVESNKKQEIKNQSVKNQGISSKEQKPSNQSIREESNNHFSIDFQCNEAYQKDFGTDSALHSFLNLFSLDTQAVNYEEESFIRQMQRKRKKKSKRITS</sequence>
<dbReference type="NCBIfam" id="NF041325">
    <property type="entry name" value="Bacteroid_MobB"/>
    <property type="match status" value="1"/>
</dbReference>
<organism evidence="3 4">
    <name type="scientific">Capnocytophaga stomatis</name>
    <dbReference type="NCBI Taxonomy" id="1848904"/>
    <lineage>
        <taxon>Bacteria</taxon>
        <taxon>Pseudomonadati</taxon>
        <taxon>Bacteroidota</taxon>
        <taxon>Flavobacteriia</taxon>
        <taxon>Flavobacteriales</taxon>
        <taxon>Flavobacteriaceae</taxon>
        <taxon>Capnocytophaga</taxon>
    </lineage>
</organism>
<accession>A0A250FZ47</accession>
<dbReference type="RefSeq" id="WP_095896875.1">
    <property type="nucleotide sequence ID" value="NZ_CP022387.1"/>
</dbReference>
<dbReference type="KEGG" id="csto:CGC58_11680"/>
<protein>
    <submittedName>
        <fullName evidence="3">Relaxase</fullName>
    </submittedName>
</protein>
<dbReference type="Proteomes" id="UP000217348">
    <property type="component" value="Chromosome"/>
</dbReference>
<feature type="domain" description="MobA/VirD2-like nuclease" evidence="2">
    <location>
        <begin position="33"/>
        <end position="151"/>
    </location>
</feature>
<dbReference type="OrthoDB" id="915634at2"/>
<evidence type="ECO:0000313" key="3">
    <source>
        <dbReference type="EMBL" id="ATA90333.1"/>
    </source>
</evidence>
<proteinExistence type="predicted"/>
<evidence type="ECO:0000313" key="4">
    <source>
        <dbReference type="Proteomes" id="UP000217348"/>
    </source>
</evidence>
<reference evidence="4" key="1">
    <citation type="submission" date="2017-06" db="EMBL/GenBank/DDBJ databases">
        <title>Capnocytophaga spp. assemblies.</title>
        <authorList>
            <person name="Gulvik C.A."/>
        </authorList>
    </citation>
    <scope>NUCLEOTIDE SEQUENCE [LARGE SCALE GENOMIC DNA]</scope>
    <source>
        <strain evidence="4">H2177</strain>
    </source>
</reference>
<feature type="region of interest" description="Disordered" evidence="1">
    <location>
        <begin position="363"/>
        <end position="391"/>
    </location>
</feature>
<evidence type="ECO:0000256" key="1">
    <source>
        <dbReference type="SAM" id="MobiDB-lite"/>
    </source>
</evidence>
<dbReference type="Pfam" id="PF03432">
    <property type="entry name" value="Relaxase"/>
    <property type="match status" value="1"/>
</dbReference>
<evidence type="ECO:0000259" key="2">
    <source>
        <dbReference type="Pfam" id="PF03432"/>
    </source>
</evidence>
<name>A0A250FZ47_9FLAO</name>
<gene>
    <name evidence="3" type="ORF">CGC58_11680</name>
</gene>